<evidence type="ECO:0000313" key="3">
    <source>
        <dbReference type="Proteomes" id="UP000447434"/>
    </source>
</evidence>
<dbReference type="Proteomes" id="UP000447434">
    <property type="component" value="Chromosome 22"/>
</dbReference>
<name>A0A6A4N0J7_LUPAL</name>
<keyword evidence="1" id="KW-1133">Transmembrane helix</keyword>
<keyword evidence="1" id="KW-0472">Membrane</keyword>
<keyword evidence="1" id="KW-0812">Transmembrane</keyword>
<dbReference type="EMBL" id="WOCE01000022">
    <property type="protein sequence ID" value="KAE9588326.1"/>
    <property type="molecule type" value="Genomic_DNA"/>
</dbReference>
<reference evidence="3" key="1">
    <citation type="journal article" date="2020" name="Nat. Commun.">
        <title>Genome sequence of the cluster root forming white lupin.</title>
        <authorList>
            <person name="Hufnagel B."/>
            <person name="Marques A."/>
            <person name="Soriano A."/>
            <person name="Marques L."/>
            <person name="Divol F."/>
            <person name="Doumas P."/>
            <person name="Sallet E."/>
            <person name="Mancinotti D."/>
            <person name="Carrere S."/>
            <person name="Marande W."/>
            <person name="Arribat S."/>
            <person name="Keller J."/>
            <person name="Huneau C."/>
            <person name="Blein T."/>
            <person name="Aime D."/>
            <person name="Laguerre M."/>
            <person name="Taylor J."/>
            <person name="Schubert V."/>
            <person name="Nelson M."/>
            <person name="Geu-Flores F."/>
            <person name="Crespi M."/>
            <person name="Gallardo-Guerrero K."/>
            <person name="Delaux P.-M."/>
            <person name="Salse J."/>
            <person name="Berges H."/>
            <person name="Guyot R."/>
            <person name="Gouzy J."/>
            <person name="Peret B."/>
        </authorList>
    </citation>
    <scope>NUCLEOTIDE SEQUENCE [LARGE SCALE GENOMIC DNA]</scope>
    <source>
        <strain evidence="3">cv. Amiga</strain>
    </source>
</reference>
<dbReference type="AlphaFoldDB" id="A0A6A4N0J7"/>
<accession>A0A6A4N0J7</accession>
<organism evidence="2 3">
    <name type="scientific">Lupinus albus</name>
    <name type="common">White lupine</name>
    <name type="synonym">Lupinus termis</name>
    <dbReference type="NCBI Taxonomy" id="3870"/>
    <lineage>
        <taxon>Eukaryota</taxon>
        <taxon>Viridiplantae</taxon>
        <taxon>Streptophyta</taxon>
        <taxon>Embryophyta</taxon>
        <taxon>Tracheophyta</taxon>
        <taxon>Spermatophyta</taxon>
        <taxon>Magnoliopsida</taxon>
        <taxon>eudicotyledons</taxon>
        <taxon>Gunneridae</taxon>
        <taxon>Pentapetalae</taxon>
        <taxon>rosids</taxon>
        <taxon>fabids</taxon>
        <taxon>Fabales</taxon>
        <taxon>Fabaceae</taxon>
        <taxon>Papilionoideae</taxon>
        <taxon>50 kb inversion clade</taxon>
        <taxon>genistoids sensu lato</taxon>
        <taxon>core genistoids</taxon>
        <taxon>Genisteae</taxon>
        <taxon>Lupinus</taxon>
    </lineage>
</organism>
<keyword evidence="3" id="KW-1185">Reference proteome</keyword>
<protein>
    <submittedName>
        <fullName evidence="2">Uncharacterized protein</fullName>
    </submittedName>
</protein>
<gene>
    <name evidence="2" type="ORF">Lalb_Chr22g0354161</name>
</gene>
<sequence length="59" mass="6859">MFFHRGLIILFFLPQVTLNSILLYSIPKIPLFLRNFLNLSNPPINQTRLVDCVSLSQNK</sequence>
<comment type="caution">
    <text evidence="2">The sequence shown here is derived from an EMBL/GenBank/DDBJ whole genome shotgun (WGS) entry which is preliminary data.</text>
</comment>
<feature type="transmembrane region" description="Helical" evidence="1">
    <location>
        <begin position="6"/>
        <end position="26"/>
    </location>
</feature>
<evidence type="ECO:0000313" key="2">
    <source>
        <dbReference type="EMBL" id="KAE9588326.1"/>
    </source>
</evidence>
<evidence type="ECO:0000256" key="1">
    <source>
        <dbReference type="SAM" id="Phobius"/>
    </source>
</evidence>
<proteinExistence type="predicted"/>